<dbReference type="InterPro" id="IPR002921">
    <property type="entry name" value="Fungal_lipase-type"/>
</dbReference>
<evidence type="ECO:0000313" key="3">
    <source>
        <dbReference type="Proteomes" id="UP001633002"/>
    </source>
</evidence>
<keyword evidence="3" id="KW-1185">Reference proteome</keyword>
<gene>
    <name evidence="2" type="ORF">R1sor_000721</name>
</gene>
<dbReference type="InterPro" id="IPR029058">
    <property type="entry name" value="AB_hydrolase_fold"/>
</dbReference>
<dbReference type="Pfam" id="PF01764">
    <property type="entry name" value="Lipase_3"/>
    <property type="match status" value="1"/>
</dbReference>
<protein>
    <recommendedName>
        <fullName evidence="1">Fungal lipase-type domain-containing protein</fullName>
    </recommendedName>
</protein>
<evidence type="ECO:0000313" key="2">
    <source>
        <dbReference type="EMBL" id="KAL3682699.1"/>
    </source>
</evidence>
<proteinExistence type="predicted"/>
<reference evidence="2 3" key="1">
    <citation type="submission" date="2024-09" db="EMBL/GenBank/DDBJ databases">
        <title>Chromosome-scale assembly of Riccia sorocarpa.</title>
        <authorList>
            <person name="Paukszto L."/>
        </authorList>
    </citation>
    <scope>NUCLEOTIDE SEQUENCE [LARGE SCALE GENOMIC DNA]</scope>
    <source>
        <strain evidence="2">LP-2024</strain>
        <tissue evidence="2">Aerial parts of the thallus</tissue>
    </source>
</reference>
<dbReference type="Proteomes" id="UP001633002">
    <property type="component" value="Unassembled WGS sequence"/>
</dbReference>
<organism evidence="2 3">
    <name type="scientific">Riccia sorocarpa</name>
    <dbReference type="NCBI Taxonomy" id="122646"/>
    <lineage>
        <taxon>Eukaryota</taxon>
        <taxon>Viridiplantae</taxon>
        <taxon>Streptophyta</taxon>
        <taxon>Embryophyta</taxon>
        <taxon>Marchantiophyta</taxon>
        <taxon>Marchantiopsida</taxon>
        <taxon>Marchantiidae</taxon>
        <taxon>Marchantiales</taxon>
        <taxon>Ricciaceae</taxon>
        <taxon>Riccia</taxon>
    </lineage>
</organism>
<feature type="domain" description="Fungal lipase-type" evidence="1">
    <location>
        <begin position="85"/>
        <end position="131"/>
    </location>
</feature>
<evidence type="ECO:0000259" key="1">
    <source>
        <dbReference type="Pfam" id="PF01764"/>
    </source>
</evidence>
<sequence>MTKSSFPHFPCFVHAQTLLELEKSWDEKTQNTYQTSDVPMSSRFYLQDERKKKLQTFVQSSQFSQAHQRAERTDPDHCGAISGLSDDVVADDDKKLAYDDVTTIVKELIAKNPNAKLFVTGHSLGGPLANL</sequence>
<name>A0ABD3GZX5_9MARC</name>
<dbReference type="EMBL" id="JBJQOH010000006">
    <property type="protein sequence ID" value="KAL3682699.1"/>
    <property type="molecule type" value="Genomic_DNA"/>
</dbReference>
<dbReference type="Gene3D" id="3.40.50.1820">
    <property type="entry name" value="alpha/beta hydrolase"/>
    <property type="match status" value="1"/>
</dbReference>
<comment type="caution">
    <text evidence="2">The sequence shown here is derived from an EMBL/GenBank/DDBJ whole genome shotgun (WGS) entry which is preliminary data.</text>
</comment>
<accession>A0ABD3GZX5</accession>
<dbReference type="AlphaFoldDB" id="A0ABD3GZX5"/>
<dbReference type="SUPFAM" id="SSF53474">
    <property type="entry name" value="alpha/beta-Hydrolases"/>
    <property type="match status" value="1"/>
</dbReference>